<evidence type="ECO:0000256" key="1">
    <source>
        <dbReference type="SAM" id="MobiDB-lite"/>
    </source>
</evidence>
<name>A0ABQ1NQC0_9MICC</name>
<feature type="compositionally biased region" description="Low complexity" evidence="1">
    <location>
        <begin position="24"/>
        <end position="50"/>
    </location>
</feature>
<feature type="transmembrane region" description="Helical" evidence="2">
    <location>
        <begin position="114"/>
        <end position="137"/>
    </location>
</feature>
<dbReference type="GO" id="GO:0006508">
    <property type="term" value="P:proteolysis"/>
    <property type="evidence" value="ECO:0007669"/>
    <property type="project" value="UniProtKB-KW"/>
</dbReference>
<feature type="region of interest" description="Disordered" evidence="1">
    <location>
        <begin position="1"/>
        <end position="63"/>
    </location>
</feature>
<reference evidence="4" key="1">
    <citation type="journal article" date="2019" name="Int. J. Syst. Evol. Microbiol.">
        <title>The Global Catalogue of Microorganisms (GCM) 10K type strain sequencing project: providing services to taxonomists for standard genome sequencing and annotation.</title>
        <authorList>
            <consortium name="The Broad Institute Genomics Platform"/>
            <consortium name="The Broad Institute Genome Sequencing Center for Infectious Disease"/>
            <person name="Wu L."/>
            <person name="Ma J."/>
        </authorList>
    </citation>
    <scope>NUCLEOTIDE SEQUENCE [LARGE SCALE GENOMIC DNA]</scope>
    <source>
        <strain evidence="4">CGMCC 1.15480</strain>
    </source>
</reference>
<keyword evidence="3" id="KW-0378">Hydrolase</keyword>
<keyword evidence="2" id="KW-0812">Transmembrane</keyword>
<feature type="transmembrane region" description="Helical" evidence="2">
    <location>
        <begin position="255"/>
        <end position="281"/>
    </location>
</feature>
<feature type="transmembrane region" description="Helical" evidence="2">
    <location>
        <begin position="83"/>
        <end position="108"/>
    </location>
</feature>
<gene>
    <name evidence="3" type="ORF">GCM10011512_06800</name>
</gene>
<organism evidence="3 4">
    <name type="scientific">Tersicoccus solisilvae</name>
    <dbReference type="NCBI Taxonomy" id="1882339"/>
    <lineage>
        <taxon>Bacteria</taxon>
        <taxon>Bacillati</taxon>
        <taxon>Actinomycetota</taxon>
        <taxon>Actinomycetes</taxon>
        <taxon>Micrococcales</taxon>
        <taxon>Micrococcaceae</taxon>
        <taxon>Tersicoccus</taxon>
    </lineage>
</organism>
<feature type="compositionally biased region" description="Basic and acidic residues" evidence="1">
    <location>
        <begin position="1"/>
        <end position="13"/>
    </location>
</feature>
<keyword evidence="3" id="KW-0645">Protease</keyword>
<feature type="transmembrane region" description="Helical" evidence="2">
    <location>
        <begin position="190"/>
        <end position="210"/>
    </location>
</feature>
<proteinExistence type="predicted"/>
<keyword evidence="2" id="KW-1133">Transmembrane helix</keyword>
<evidence type="ECO:0000256" key="2">
    <source>
        <dbReference type="SAM" id="Phobius"/>
    </source>
</evidence>
<dbReference type="EMBL" id="BMJI01000002">
    <property type="protein sequence ID" value="GGC82674.1"/>
    <property type="molecule type" value="Genomic_DNA"/>
</dbReference>
<evidence type="ECO:0000313" key="3">
    <source>
        <dbReference type="EMBL" id="GGC82674.1"/>
    </source>
</evidence>
<sequence>MTTPGRRQDRTFDPYDQPAYRADSPAPSGASAAGSSGLAGPAGPGWTAPGWRSPTRPHASPAPERQVAVAPLWQAPARRRRGVAGTVVLVLLFVFLAAASVGVGLLLVSRLGATAFLICWVLALVPLSIVLLAVRWLDRWEPEPLVTKAFAFLWGAAGSIVVTMTIGEPVRRYLQAATDPSTSEVLGTVLQAPVVEEFAKGLGVLLLVLLRRRHVDGPVDGVVYAMLVAAGFAFTENILYFGSTLAQAGVIDGSLAAIFIGRGLLSPFAHTMFTACLGFALGWASRRHRTAPVLLAFVLGLLPAVALHALWNGGATLAGSFLGFYVLIEVPLFVLGIVGVVLLGRGEVRLTRARLADYVHAGWFTPAEVQMLATPAGRRQALAWAGTRGARAPMKRFVRDATALAFTRQRIIAGFDRDTQQEEELRLLHAVTTARGEVLARVR</sequence>
<feature type="transmembrane region" description="Helical" evidence="2">
    <location>
        <begin position="222"/>
        <end position="243"/>
    </location>
</feature>
<dbReference type="InterPro" id="IPR026898">
    <property type="entry name" value="PrsW"/>
</dbReference>
<feature type="transmembrane region" description="Helical" evidence="2">
    <location>
        <begin position="149"/>
        <end position="170"/>
    </location>
</feature>
<comment type="caution">
    <text evidence="3">The sequence shown here is derived from an EMBL/GenBank/DDBJ whole genome shotgun (WGS) entry which is preliminary data.</text>
</comment>
<evidence type="ECO:0000313" key="4">
    <source>
        <dbReference type="Proteomes" id="UP000597761"/>
    </source>
</evidence>
<accession>A0ABQ1NQC0</accession>
<dbReference type="PANTHER" id="PTHR36844:SF1">
    <property type="entry name" value="PROTEASE PRSW"/>
    <property type="match status" value="1"/>
</dbReference>
<dbReference type="Proteomes" id="UP000597761">
    <property type="component" value="Unassembled WGS sequence"/>
</dbReference>
<keyword evidence="2" id="KW-0472">Membrane</keyword>
<feature type="transmembrane region" description="Helical" evidence="2">
    <location>
        <begin position="323"/>
        <end position="344"/>
    </location>
</feature>
<keyword evidence="4" id="KW-1185">Reference proteome</keyword>
<dbReference type="Pfam" id="PF13367">
    <property type="entry name" value="PrsW-protease"/>
    <property type="match status" value="1"/>
</dbReference>
<dbReference type="GO" id="GO:0008233">
    <property type="term" value="F:peptidase activity"/>
    <property type="evidence" value="ECO:0007669"/>
    <property type="project" value="UniProtKB-KW"/>
</dbReference>
<protein>
    <submittedName>
        <fullName evidence="3">Protease PrsW</fullName>
    </submittedName>
</protein>
<dbReference type="RefSeq" id="WP_188666306.1">
    <property type="nucleotide sequence ID" value="NZ_BMJI01000002.1"/>
</dbReference>
<feature type="transmembrane region" description="Helical" evidence="2">
    <location>
        <begin position="293"/>
        <end position="311"/>
    </location>
</feature>
<dbReference type="PANTHER" id="PTHR36844">
    <property type="entry name" value="PROTEASE PRSW"/>
    <property type="match status" value="1"/>
</dbReference>